<dbReference type="PANTHER" id="PTHR10780">
    <property type="entry name" value="MITOCHONDRIAL CARRIER HOMOLOG"/>
    <property type="match status" value="1"/>
</dbReference>
<dbReference type="GO" id="GO:0005741">
    <property type="term" value="C:mitochondrial outer membrane"/>
    <property type="evidence" value="ECO:0007669"/>
    <property type="project" value="UniProtKB-SubCell"/>
</dbReference>
<dbReference type="AlphaFoldDB" id="A0AAN9T3Y4"/>
<evidence type="ECO:0000313" key="12">
    <source>
        <dbReference type="Proteomes" id="UP001367676"/>
    </source>
</evidence>
<keyword evidence="6" id="KW-1133">Transmembrane helix</keyword>
<evidence type="ECO:0000256" key="2">
    <source>
        <dbReference type="ARBA" id="ARBA00006375"/>
    </source>
</evidence>
<accession>A0AAN9T3Y4</accession>
<evidence type="ECO:0000256" key="3">
    <source>
        <dbReference type="ARBA" id="ARBA00022692"/>
    </source>
</evidence>
<dbReference type="EMBL" id="JBBCAQ010000038">
    <property type="protein sequence ID" value="KAK7572011.1"/>
    <property type="molecule type" value="Genomic_DNA"/>
</dbReference>
<sequence>MNMLNRDDNPLWANVTFKLALNTASHPFEYAKVLIQIGHEPLSPYPTRTLFRKPALGLPNVLEYVKYIKQVDGLSGCYRGLFPRLLCNTVNLVTFQTVSEATSRYSCSFIPEPIKNVPEEQYSDYDKFLMLWRETAIEITGKTASVIASHPFQVITLRVMAQFVGGETQYSGILSSIAEIYKTDGILGFFSGLIPRLIGEIILTIFLNGCLFLAKNVVQNNDVIKFSSIPIAIVGTAFSYPFHVVSACMAVNNSGLAAGNPPQMPIYSSWLECWRHLSRTDQLSRGSSLFFRYYKGAHLSPTGYHNFVIKKDY</sequence>
<dbReference type="InterPro" id="IPR018108">
    <property type="entry name" value="MCP_transmembrane"/>
</dbReference>
<evidence type="ECO:0000256" key="9">
    <source>
        <dbReference type="PROSITE-ProRule" id="PRU00282"/>
    </source>
</evidence>
<evidence type="ECO:0000256" key="8">
    <source>
        <dbReference type="ARBA" id="ARBA00023136"/>
    </source>
</evidence>
<evidence type="ECO:0000256" key="7">
    <source>
        <dbReference type="ARBA" id="ARBA00023128"/>
    </source>
</evidence>
<keyword evidence="3 9" id="KW-0812">Transmembrane</keyword>
<dbReference type="Gene3D" id="1.50.40.10">
    <property type="entry name" value="Mitochondrial carrier domain"/>
    <property type="match status" value="1"/>
</dbReference>
<comment type="similarity">
    <text evidence="2 10">Belongs to the mitochondrial carrier (TC 2.A.29) family.</text>
</comment>
<dbReference type="Pfam" id="PF00153">
    <property type="entry name" value="Mito_carr"/>
    <property type="match status" value="2"/>
</dbReference>
<keyword evidence="8 9" id="KW-0472">Membrane</keyword>
<evidence type="ECO:0000256" key="6">
    <source>
        <dbReference type="ARBA" id="ARBA00022989"/>
    </source>
</evidence>
<keyword evidence="10" id="KW-0813">Transport</keyword>
<keyword evidence="5" id="KW-1000">Mitochondrion outer membrane</keyword>
<keyword evidence="4" id="KW-0677">Repeat</keyword>
<keyword evidence="7" id="KW-0496">Mitochondrion</keyword>
<protein>
    <submittedName>
        <fullName evidence="11">Uncharacterized protein</fullName>
    </submittedName>
</protein>
<evidence type="ECO:0000256" key="4">
    <source>
        <dbReference type="ARBA" id="ARBA00022737"/>
    </source>
</evidence>
<gene>
    <name evidence="11" type="ORF">V9T40_014483</name>
</gene>
<proteinExistence type="inferred from homology"/>
<dbReference type="PANTHER" id="PTHR10780:SF18">
    <property type="entry name" value="LD43650P"/>
    <property type="match status" value="1"/>
</dbReference>
<reference evidence="11 12" key="1">
    <citation type="submission" date="2024-03" db="EMBL/GenBank/DDBJ databases">
        <title>Adaptation during the transition from Ophiocordyceps entomopathogen to insect associate is accompanied by gene loss and intensified selection.</title>
        <authorList>
            <person name="Ward C.M."/>
            <person name="Onetto C.A."/>
            <person name="Borneman A.R."/>
        </authorList>
    </citation>
    <scope>NUCLEOTIDE SEQUENCE [LARGE SCALE GENOMIC DNA]</scope>
    <source>
        <strain evidence="11">AWRI1</strain>
        <tissue evidence="11">Single Adult Female</tissue>
    </source>
</reference>
<comment type="caution">
    <text evidence="11">The sequence shown here is derived from an EMBL/GenBank/DDBJ whole genome shotgun (WGS) entry which is preliminary data.</text>
</comment>
<evidence type="ECO:0000313" key="11">
    <source>
        <dbReference type="EMBL" id="KAK7572011.1"/>
    </source>
</evidence>
<feature type="repeat" description="Solcar" evidence="9">
    <location>
        <begin position="128"/>
        <end position="217"/>
    </location>
</feature>
<evidence type="ECO:0000256" key="1">
    <source>
        <dbReference type="ARBA" id="ARBA00004374"/>
    </source>
</evidence>
<dbReference type="PROSITE" id="PS50920">
    <property type="entry name" value="SOLCAR"/>
    <property type="match status" value="1"/>
</dbReference>
<dbReference type="SUPFAM" id="SSF103506">
    <property type="entry name" value="Mitochondrial carrier"/>
    <property type="match status" value="1"/>
</dbReference>
<comment type="subcellular location">
    <subcellularLocation>
        <location evidence="1">Mitochondrion outer membrane</location>
        <topology evidence="1">Multi-pass membrane protein</topology>
    </subcellularLocation>
</comment>
<keyword evidence="12" id="KW-1185">Reference proteome</keyword>
<organism evidence="11 12">
    <name type="scientific">Parthenolecanium corni</name>
    <dbReference type="NCBI Taxonomy" id="536013"/>
    <lineage>
        <taxon>Eukaryota</taxon>
        <taxon>Metazoa</taxon>
        <taxon>Ecdysozoa</taxon>
        <taxon>Arthropoda</taxon>
        <taxon>Hexapoda</taxon>
        <taxon>Insecta</taxon>
        <taxon>Pterygota</taxon>
        <taxon>Neoptera</taxon>
        <taxon>Paraneoptera</taxon>
        <taxon>Hemiptera</taxon>
        <taxon>Sternorrhyncha</taxon>
        <taxon>Coccoidea</taxon>
        <taxon>Coccidae</taxon>
        <taxon>Parthenolecanium</taxon>
    </lineage>
</organism>
<evidence type="ECO:0000256" key="10">
    <source>
        <dbReference type="RuleBase" id="RU000488"/>
    </source>
</evidence>
<dbReference type="Proteomes" id="UP001367676">
    <property type="component" value="Unassembled WGS sequence"/>
</dbReference>
<name>A0AAN9T3Y4_9HEMI</name>
<dbReference type="InterPro" id="IPR023395">
    <property type="entry name" value="MCP_dom_sf"/>
</dbReference>
<evidence type="ECO:0000256" key="5">
    <source>
        <dbReference type="ARBA" id="ARBA00022787"/>
    </source>
</evidence>